<sequence>MSISISKNLAKYGISSSTWPLIYNGRFRYAGGLSKLWEHAASYLGYSGFQYDHFNDQCTGINGSCEEIYGGRLFQDIILTSDLSYLEDYHALSFEIIPEIVYVKQVLVEGSSTQSDVSSPLEYFLVFTGLLIFLIVSWVLADEFAAYLNKKRDKSRVGPLGKVSEQQVCVLPACTVLQSTRALYSVILLFILILLHGSFYNGNTLISTTTSSRTITDLLLKINAGQIQLCTTGILYYPLLSEQKSKLMNGRIPMIVEHGTECLKAMQQNKSLISYVMEPDFRQYRVQEPDQFFREVVRRKDEHTGLGWFDSNVMTTGDPYGALLNPNTSRQDVEKLRYLVLTVFSYEKIMWLSEKSMTDEEFVKYKKLFTMEEEPPYSFSPLSLVYLETFLYVIGGLLLCSIATFLLEIVAHRTGVLKRAFKRISSTSLFQACFPYGL</sequence>
<dbReference type="AlphaFoldDB" id="A0A2A6CHX1"/>
<reference evidence="2" key="1">
    <citation type="journal article" date="2008" name="Nat. Genet.">
        <title>The Pristionchus pacificus genome provides a unique perspective on nematode lifestyle and parasitism.</title>
        <authorList>
            <person name="Dieterich C."/>
            <person name="Clifton S.W."/>
            <person name="Schuster L.N."/>
            <person name="Chinwalla A."/>
            <person name="Delehaunty K."/>
            <person name="Dinkelacker I."/>
            <person name="Fulton L."/>
            <person name="Fulton R."/>
            <person name="Godfrey J."/>
            <person name="Minx P."/>
            <person name="Mitreva M."/>
            <person name="Roeseler W."/>
            <person name="Tian H."/>
            <person name="Witte H."/>
            <person name="Yang S.P."/>
            <person name="Wilson R.K."/>
            <person name="Sommer R.J."/>
        </authorList>
    </citation>
    <scope>NUCLEOTIDE SEQUENCE [LARGE SCALE GENOMIC DNA]</scope>
    <source>
        <strain evidence="2">PS312</strain>
    </source>
</reference>
<proteinExistence type="predicted"/>
<keyword evidence="2" id="KW-1185">Reference proteome</keyword>
<organism evidence="1 2">
    <name type="scientific">Pristionchus pacificus</name>
    <name type="common">Parasitic nematode worm</name>
    <dbReference type="NCBI Taxonomy" id="54126"/>
    <lineage>
        <taxon>Eukaryota</taxon>
        <taxon>Metazoa</taxon>
        <taxon>Ecdysozoa</taxon>
        <taxon>Nematoda</taxon>
        <taxon>Chromadorea</taxon>
        <taxon>Rhabditida</taxon>
        <taxon>Rhabditina</taxon>
        <taxon>Diplogasteromorpha</taxon>
        <taxon>Diplogasteroidea</taxon>
        <taxon>Neodiplogasteridae</taxon>
        <taxon>Pristionchus</taxon>
    </lineage>
</organism>
<gene>
    <name evidence="1" type="primary">WBGene00276358</name>
</gene>
<evidence type="ECO:0000313" key="2">
    <source>
        <dbReference type="Proteomes" id="UP000005239"/>
    </source>
</evidence>
<dbReference type="Proteomes" id="UP000005239">
    <property type="component" value="Unassembled WGS sequence"/>
</dbReference>
<name>A0A2A6CHX1_PRIPA</name>
<accession>A0A2A6CHX1</accession>
<evidence type="ECO:0000313" key="1">
    <source>
        <dbReference type="EnsemblMetazoa" id="PPA37989.1"/>
    </source>
</evidence>
<dbReference type="EnsemblMetazoa" id="PPA37989.1">
    <property type="protein sequence ID" value="PPA37989.1"/>
    <property type="gene ID" value="WBGene00276358"/>
</dbReference>
<reference evidence="1" key="2">
    <citation type="submission" date="2022-06" db="UniProtKB">
        <authorList>
            <consortium name="EnsemblMetazoa"/>
        </authorList>
    </citation>
    <scope>IDENTIFICATION</scope>
    <source>
        <strain evidence="1">PS312</strain>
    </source>
</reference>
<accession>A0A8R1USP1</accession>
<protein>
    <submittedName>
        <fullName evidence="1">Uncharacterized protein</fullName>
    </submittedName>
</protein>